<dbReference type="Proteomes" id="UP000247792">
    <property type="component" value="Unassembled WGS sequence"/>
</dbReference>
<dbReference type="EMBL" id="QJKB01000022">
    <property type="protein sequence ID" value="PXX35250.1"/>
    <property type="molecule type" value="Genomic_DNA"/>
</dbReference>
<reference evidence="2 3" key="1">
    <citation type="submission" date="2018-05" db="EMBL/GenBank/DDBJ databases">
        <title>Genomic Encyclopedia of Type Strains, Phase IV (KMG-IV): sequencing the most valuable type-strain genomes for metagenomic binning, comparative biology and taxonomic classification.</title>
        <authorList>
            <person name="Goeker M."/>
        </authorList>
    </citation>
    <scope>NUCLEOTIDE SEQUENCE [LARGE SCALE GENOMIC DNA]</scope>
    <source>
        <strain evidence="2 3">DSM 19792</strain>
    </source>
</reference>
<evidence type="ECO:0000259" key="1">
    <source>
        <dbReference type="Pfam" id="PF18476"/>
    </source>
</evidence>
<evidence type="ECO:0000313" key="3">
    <source>
        <dbReference type="Proteomes" id="UP000247792"/>
    </source>
</evidence>
<dbReference type="InterPro" id="IPR041578">
    <property type="entry name" value="PIN_8"/>
</dbReference>
<protein>
    <recommendedName>
        <fullName evidence="1">PIN like domain-containing protein</fullName>
    </recommendedName>
</protein>
<sequence>MKKSFSGFYAPSQAEFEKLWDEGTIIFDANVLLDLYRYPKNARDEFIAVLEKLSARFWIPHHVALEFQRNRLTVIAGEKKSTEDAYKFASTLIANVKSKIDELQIDKRGLNISAERLINSLNEANIQFIEAAKAAHDQQLEVSSSDPIREKIDDLFAEKVGPCPANQEELIRLTHDGEGRYASKIPPGYKDDAKGKNPSDATFIFNKLKYERKFGDLIFWRQLINYAKENNVKSIMLVTADGKDDWWQNEFGRTIGPHPELTHEIMSEANVEIFWMYSPSQFFKHASTRLDAKVSDSSVKEIEDISLTAVENLSNIPTATISPQEMLKFSGDLSKWMWKTRKTVTQNPKREQLHWYHEDDLTDSIVTTNSEKISHFKTYMFLEKIFGNIRFNEEPFPKFVSFNKSRDLGIEIILKDDLFGLLYDEDTHNQINTMRKQFWGDKLSIVFLAEKNHAEYRNKSFLSLLEEEINSIAERHDYASILVAIKYDSQIELLAST</sequence>
<dbReference type="Pfam" id="PF18476">
    <property type="entry name" value="PIN_8"/>
    <property type="match status" value="1"/>
</dbReference>
<gene>
    <name evidence="2" type="ORF">DFR42_12230</name>
</gene>
<accession>A0A318IMZ0</accession>
<keyword evidence="3" id="KW-1185">Reference proteome</keyword>
<evidence type="ECO:0000313" key="2">
    <source>
        <dbReference type="EMBL" id="PXX35250.1"/>
    </source>
</evidence>
<dbReference type="OrthoDB" id="9182727at2"/>
<organism evidence="2 3">
    <name type="scientific">Undibacterium pigrum</name>
    <dbReference type="NCBI Taxonomy" id="401470"/>
    <lineage>
        <taxon>Bacteria</taxon>
        <taxon>Pseudomonadati</taxon>
        <taxon>Pseudomonadota</taxon>
        <taxon>Betaproteobacteria</taxon>
        <taxon>Burkholderiales</taxon>
        <taxon>Oxalobacteraceae</taxon>
        <taxon>Undibacterium</taxon>
    </lineage>
</organism>
<comment type="caution">
    <text evidence="2">The sequence shown here is derived from an EMBL/GenBank/DDBJ whole genome shotgun (WGS) entry which is preliminary data.</text>
</comment>
<dbReference type="AlphaFoldDB" id="A0A318IMZ0"/>
<feature type="domain" description="PIN like" evidence="1">
    <location>
        <begin position="25"/>
        <end position="261"/>
    </location>
</feature>
<proteinExistence type="predicted"/>
<name>A0A318IMZ0_9BURK</name>
<dbReference type="RefSeq" id="WP_110258326.1">
    <property type="nucleotide sequence ID" value="NZ_QJKB01000022.1"/>
</dbReference>